<gene>
    <name evidence="1" type="ORF">M404DRAFT_488896</name>
</gene>
<proteinExistence type="predicted"/>
<reference evidence="1 2" key="1">
    <citation type="submission" date="2014-04" db="EMBL/GenBank/DDBJ databases">
        <authorList>
            <consortium name="DOE Joint Genome Institute"/>
            <person name="Kuo A."/>
            <person name="Kohler A."/>
            <person name="Costa M.D."/>
            <person name="Nagy L.G."/>
            <person name="Floudas D."/>
            <person name="Copeland A."/>
            <person name="Barry K.W."/>
            <person name="Cichocki N."/>
            <person name="Veneault-Fourrey C."/>
            <person name="LaButti K."/>
            <person name="Lindquist E.A."/>
            <person name="Lipzen A."/>
            <person name="Lundell T."/>
            <person name="Morin E."/>
            <person name="Murat C."/>
            <person name="Sun H."/>
            <person name="Tunlid A."/>
            <person name="Henrissat B."/>
            <person name="Grigoriev I.V."/>
            <person name="Hibbett D.S."/>
            <person name="Martin F."/>
            <person name="Nordberg H.P."/>
            <person name="Cantor M.N."/>
            <person name="Hua S.X."/>
        </authorList>
    </citation>
    <scope>NUCLEOTIDE SEQUENCE [LARGE SCALE GENOMIC DNA]</scope>
    <source>
        <strain evidence="1 2">Marx 270</strain>
    </source>
</reference>
<dbReference type="AlphaFoldDB" id="A0A0C3PDU7"/>
<keyword evidence="2" id="KW-1185">Reference proteome</keyword>
<sequence length="56" mass="6034">MTFRSHMDSGVFLLRFDNGTSAAAWSLHCPQQYGTSIVHRGASAPRVPNGSASKVK</sequence>
<reference evidence="2" key="2">
    <citation type="submission" date="2015-01" db="EMBL/GenBank/DDBJ databases">
        <title>Evolutionary Origins and Diversification of the Mycorrhizal Mutualists.</title>
        <authorList>
            <consortium name="DOE Joint Genome Institute"/>
            <consortium name="Mycorrhizal Genomics Consortium"/>
            <person name="Kohler A."/>
            <person name="Kuo A."/>
            <person name="Nagy L.G."/>
            <person name="Floudas D."/>
            <person name="Copeland A."/>
            <person name="Barry K.W."/>
            <person name="Cichocki N."/>
            <person name="Veneault-Fourrey C."/>
            <person name="LaButti K."/>
            <person name="Lindquist E.A."/>
            <person name="Lipzen A."/>
            <person name="Lundell T."/>
            <person name="Morin E."/>
            <person name="Murat C."/>
            <person name="Riley R."/>
            <person name="Ohm R."/>
            <person name="Sun H."/>
            <person name="Tunlid A."/>
            <person name="Henrissat B."/>
            <person name="Grigoriev I.V."/>
            <person name="Hibbett D.S."/>
            <person name="Martin F."/>
        </authorList>
    </citation>
    <scope>NUCLEOTIDE SEQUENCE [LARGE SCALE GENOMIC DNA]</scope>
    <source>
        <strain evidence="2">Marx 270</strain>
    </source>
</reference>
<evidence type="ECO:0000313" key="1">
    <source>
        <dbReference type="EMBL" id="KIO05979.1"/>
    </source>
</evidence>
<dbReference type="Proteomes" id="UP000054217">
    <property type="component" value="Unassembled WGS sequence"/>
</dbReference>
<dbReference type="EMBL" id="KN831964">
    <property type="protein sequence ID" value="KIO05979.1"/>
    <property type="molecule type" value="Genomic_DNA"/>
</dbReference>
<evidence type="ECO:0000313" key="2">
    <source>
        <dbReference type="Proteomes" id="UP000054217"/>
    </source>
</evidence>
<dbReference type="InParanoid" id="A0A0C3PDU7"/>
<name>A0A0C3PDU7_PISTI</name>
<accession>A0A0C3PDU7</accession>
<organism evidence="1 2">
    <name type="scientific">Pisolithus tinctorius Marx 270</name>
    <dbReference type="NCBI Taxonomy" id="870435"/>
    <lineage>
        <taxon>Eukaryota</taxon>
        <taxon>Fungi</taxon>
        <taxon>Dikarya</taxon>
        <taxon>Basidiomycota</taxon>
        <taxon>Agaricomycotina</taxon>
        <taxon>Agaricomycetes</taxon>
        <taxon>Agaricomycetidae</taxon>
        <taxon>Boletales</taxon>
        <taxon>Sclerodermatineae</taxon>
        <taxon>Pisolithaceae</taxon>
        <taxon>Pisolithus</taxon>
    </lineage>
</organism>
<protein>
    <submittedName>
        <fullName evidence="1">Uncharacterized protein</fullName>
    </submittedName>
</protein>
<dbReference type="HOGENOM" id="CLU_3015142_0_0_1"/>